<gene>
    <name evidence="3" type="ORF">D2V17_03640</name>
</gene>
<dbReference type="RefSeq" id="WP_119591773.1">
    <property type="nucleotide sequence ID" value="NZ_QXFM01000027.1"/>
</dbReference>
<reference evidence="3 4" key="1">
    <citation type="submission" date="2018-08" db="EMBL/GenBank/DDBJ databases">
        <title>Erythrobacter zhengii sp.nov., a bacterium isolated from deep-sea sediment.</title>
        <authorList>
            <person name="Fang C."/>
            <person name="Wu Y.-H."/>
            <person name="Sun C."/>
            <person name="Wang H."/>
            <person name="Cheng H."/>
            <person name="Meng F.-X."/>
            <person name="Wang C.-S."/>
            <person name="Xu X.-W."/>
        </authorList>
    </citation>
    <scope>NUCLEOTIDE SEQUENCE [LARGE SCALE GENOMIC DNA]</scope>
    <source>
        <strain evidence="3 4">CCTCC AB 2015396</strain>
    </source>
</reference>
<dbReference type="InterPro" id="IPR006016">
    <property type="entry name" value="UspA"/>
</dbReference>
<evidence type="ECO:0000259" key="2">
    <source>
        <dbReference type="Pfam" id="PF00582"/>
    </source>
</evidence>
<feature type="domain" description="UspA" evidence="2">
    <location>
        <begin position="150"/>
        <end position="269"/>
    </location>
</feature>
<keyword evidence="4" id="KW-1185">Reference proteome</keyword>
<dbReference type="OrthoDB" id="9804721at2"/>
<sequence length="271" mass="28641">MRSLLLHAHNDSGFEARLQVALDLARAFDAHLTVLQPVAFNVALPGDAFGIFAAETATYVREQAAEFRQQIEPRLEAEDVRWDWVDTVGIAEASLLEYAALADLAIIGTGPIDGETVGPSPLAGLLAVHCRAPILVVPDEGRAMVPGAPVVVAWNGSLEASRALKAALPLLKAAPSVTLVSVTSSEDEQSGELPALAGARYLDRHGVNCEVVEVPQGQHKVAEVLNEVARARGAGLVAMGAYGKPRLFETLFGGVTAGMLRDPRLPLLLAH</sequence>
<proteinExistence type="inferred from homology"/>
<accession>A0A3A1PBQ1</accession>
<dbReference type="SUPFAM" id="SSF52402">
    <property type="entry name" value="Adenine nucleotide alpha hydrolases-like"/>
    <property type="match status" value="2"/>
</dbReference>
<dbReference type="PANTHER" id="PTHR46268:SF15">
    <property type="entry name" value="UNIVERSAL STRESS PROTEIN HP_0031"/>
    <property type="match status" value="1"/>
</dbReference>
<dbReference type="EMBL" id="QXFM01000027">
    <property type="protein sequence ID" value="RIV91151.1"/>
    <property type="molecule type" value="Genomic_DNA"/>
</dbReference>
<name>A0A3A1PBQ1_9SPHN</name>
<dbReference type="Proteomes" id="UP000265366">
    <property type="component" value="Unassembled WGS sequence"/>
</dbReference>
<dbReference type="AlphaFoldDB" id="A0A3A1PBQ1"/>
<dbReference type="Gene3D" id="3.40.50.12370">
    <property type="match status" value="1"/>
</dbReference>
<evidence type="ECO:0000256" key="1">
    <source>
        <dbReference type="ARBA" id="ARBA00008791"/>
    </source>
</evidence>
<organism evidence="3 4">
    <name type="scientific">Aurantiacibacter xanthus</name>
    <dbReference type="NCBI Taxonomy" id="1784712"/>
    <lineage>
        <taxon>Bacteria</taxon>
        <taxon>Pseudomonadati</taxon>
        <taxon>Pseudomonadota</taxon>
        <taxon>Alphaproteobacteria</taxon>
        <taxon>Sphingomonadales</taxon>
        <taxon>Erythrobacteraceae</taxon>
        <taxon>Aurantiacibacter</taxon>
    </lineage>
</organism>
<dbReference type="Pfam" id="PF00582">
    <property type="entry name" value="Usp"/>
    <property type="match status" value="1"/>
</dbReference>
<evidence type="ECO:0000313" key="3">
    <source>
        <dbReference type="EMBL" id="RIV91151.1"/>
    </source>
</evidence>
<dbReference type="PANTHER" id="PTHR46268">
    <property type="entry name" value="STRESS RESPONSE PROTEIN NHAX"/>
    <property type="match status" value="1"/>
</dbReference>
<dbReference type="CDD" id="cd00293">
    <property type="entry name" value="USP-like"/>
    <property type="match status" value="1"/>
</dbReference>
<comment type="similarity">
    <text evidence="1">Belongs to the universal stress protein A family.</text>
</comment>
<comment type="caution">
    <text evidence="3">The sequence shown here is derived from an EMBL/GenBank/DDBJ whole genome shotgun (WGS) entry which is preliminary data.</text>
</comment>
<protein>
    <submittedName>
        <fullName evidence="3">Universal stress protein</fullName>
    </submittedName>
</protein>
<evidence type="ECO:0000313" key="4">
    <source>
        <dbReference type="Proteomes" id="UP000265366"/>
    </source>
</evidence>